<dbReference type="EMBL" id="CP046056">
    <property type="protein sequence ID" value="QQD24012.1"/>
    <property type="molecule type" value="Genomic_DNA"/>
</dbReference>
<sequence>MLLKTCPYCTKVLPFFNLIWQRLSASEKDGLHCPHCRSVISMQGSASLGLPLGLGGASGWLMGTWLGYSDLSVSTIAISTGVFLLVFILASYFTAPVRDS</sequence>
<evidence type="ECO:0000313" key="3">
    <source>
        <dbReference type="Proteomes" id="UP000596074"/>
    </source>
</evidence>
<evidence type="ECO:0000256" key="1">
    <source>
        <dbReference type="SAM" id="Phobius"/>
    </source>
</evidence>
<dbReference type="KEGG" id="vcw:GJQ55_05730"/>
<proteinExistence type="predicted"/>
<reference evidence="2 3" key="1">
    <citation type="submission" date="2019-11" db="EMBL/GenBank/DDBJ databases">
        <title>Venatorbacter sp. nov. a predator of Campylobacter and other Gram-negative bacteria.</title>
        <authorList>
            <person name="Saeedi A."/>
            <person name="Cummings N.J."/>
            <person name="Connerton I.F."/>
            <person name="Connerton P.L."/>
        </authorList>
    </citation>
    <scope>NUCLEOTIDE SEQUENCE [LARGE SCALE GENOMIC DNA]</scope>
    <source>
        <strain evidence="2">XL5</strain>
    </source>
</reference>
<protein>
    <submittedName>
        <fullName evidence="2">Uncharacterized protein</fullName>
    </submittedName>
</protein>
<feature type="transmembrane region" description="Helical" evidence="1">
    <location>
        <begin position="74"/>
        <end position="95"/>
    </location>
</feature>
<keyword evidence="1" id="KW-0472">Membrane</keyword>
<feature type="transmembrane region" description="Helical" evidence="1">
    <location>
        <begin position="48"/>
        <end position="68"/>
    </location>
</feature>
<gene>
    <name evidence="2" type="ORF">GJQ55_05730</name>
</gene>
<accession>A0A9X7YPH1</accession>
<organism evidence="2 3">
    <name type="scientific">Venatoribacter cucullus</name>
    <dbReference type="NCBI Taxonomy" id="2661630"/>
    <lineage>
        <taxon>Bacteria</taxon>
        <taxon>Pseudomonadati</taxon>
        <taxon>Pseudomonadota</taxon>
        <taxon>Gammaproteobacteria</taxon>
        <taxon>Oceanospirillales</taxon>
        <taxon>Oceanospirillaceae</taxon>
        <taxon>Venatoribacter</taxon>
    </lineage>
</organism>
<evidence type="ECO:0000313" key="2">
    <source>
        <dbReference type="EMBL" id="QQD24012.1"/>
    </source>
</evidence>
<keyword evidence="1" id="KW-1133">Transmembrane helix</keyword>
<dbReference type="RefSeq" id="WP_228346564.1">
    <property type="nucleotide sequence ID" value="NZ_CP046056.1"/>
</dbReference>
<keyword evidence="3" id="KW-1185">Reference proteome</keyword>
<name>A0A9X7YPH1_9GAMM</name>
<dbReference type="AlphaFoldDB" id="A0A9X7YPH1"/>
<keyword evidence="1" id="KW-0812">Transmembrane</keyword>
<dbReference type="Proteomes" id="UP000596074">
    <property type="component" value="Chromosome"/>
</dbReference>